<keyword evidence="1" id="KW-0472">Membrane</keyword>
<dbReference type="Pfam" id="PF02325">
    <property type="entry name" value="CCB3_YggT"/>
    <property type="match status" value="1"/>
</dbReference>
<proteinExistence type="predicted"/>
<feature type="transmembrane region" description="Helical" evidence="1">
    <location>
        <begin position="66"/>
        <end position="86"/>
    </location>
</feature>
<keyword evidence="1" id="KW-1133">Transmembrane helix</keyword>
<dbReference type="AlphaFoldDB" id="A0A1M7GSC6"/>
<dbReference type="STRING" id="1120996.SAMN02746066_01068"/>
<gene>
    <name evidence="2" type="ORF">SAMN02746066_01068</name>
</gene>
<name>A0A1M7GSC6_9FIRM</name>
<dbReference type="RefSeq" id="WP_073284149.1">
    <property type="nucleotide sequence ID" value="NZ_FRCP01000007.1"/>
</dbReference>
<reference evidence="2 3" key="1">
    <citation type="submission" date="2016-11" db="EMBL/GenBank/DDBJ databases">
        <authorList>
            <person name="Jaros S."/>
            <person name="Januszkiewicz K."/>
            <person name="Wedrychowicz H."/>
        </authorList>
    </citation>
    <scope>NUCLEOTIDE SEQUENCE [LARGE SCALE GENOMIC DNA]</scope>
    <source>
        <strain evidence="2 3">DSM 15930</strain>
    </source>
</reference>
<protein>
    <submittedName>
        <fullName evidence="2">YGGT family protein</fullName>
    </submittedName>
</protein>
<evidence type="ECO:0000313" key="2">
    <source>
        <dbReference type="EMBL" id="SHM18769.1"/>
    </source>
</evidence>
<keyword evidence="1" id="KW-0812">Transmembrane</keyword>
<dbReference type="OrthoDB" id="2063837at2"/>
<dbReference type="EMBL" id="FRCP01000007">
    <property type="protein sequence ID" value="SHM18769.1"/>
    <property type="molecule type" value="Genomic_DNA"/>
</dbReference>
<evidence type="ECO:0000313" key="3">
    <source>
        <dbReference type="Proteomes" id="UP000184038"/>
    </source>
</evidence>
<dbReference type="GO" id="GO:0016020">
    <property type="term" value="C:membrane"/>
    <property type="evidence" value="ECO:0007669"/>
    <property type="project" value="InterPro"/>
</dbReference>
<dbReference type="InterPro" id="IPR003425">
    <property type="entry name" value="CCB3/YggT"/>
</dbReference>
<accession>A0A1M7GSC6</accession>
<sequence length="87" mass="10395">MSNLIVNSLYVFFIVLEIILFAYFMMSWFPFSTKIKEFLITLLEPLLTPIRFLLKHSIFNTKVIDLAPMIALIVILFFQTIFYHLMR</sequence>
<keyword evidence="3" id="KW-1185">Reference proteome</keyword>
<evidence type="ECO:0000256" key="1">
    <source>
        <dbReference type="SAM" id="Phobius"/>
    </source>
</evidence>
<feature type="transmembrane region" description="Helical" evidence="1">
    <location>
        <begin position="6"/>
        <end position="26"/>
    </location>
</feature>
<dbReference type="Proteomes" id="UP000184038">
    <property type="component" value="Unassembled WGS sequence"/>
</dbReference>
<organism evidence="2 3">
    <name type="scientific">Anaerosporobacter mobilis DSM 15930</name>
    <dbReference type="NCBI Taxonomy" id="1120996"/>
    <lineage>
        <taxon>Bacteria</taxon>
        <taxon>Bacillati</taxon>
        <taxon>Bacillota</taxon>
        <taxon>Clostridia</taxon>
        <taxon>Lachnospirales</taxon>
        <taxon>Lachnospiraceae</taxon>
        <taxon>Anaerosporobacter</taxon>
    </lineage>
</organism>